<gene>
    <name evidence="5" type="ORF">EBM89_06470</name>
</gene>
<dbReference type="InterPro" id="IPR010982">
    <property type="entry name" value="Lambda_DNA-bd_dom_sf"/>
</dbReference>
<evidence type="ECO:0000313" key="6">
    <source>
        <dbReference type="Proteomes" id="UP000269289"/>
    </source>
</evidence>
<dbReference type="GO" id="GO:0003700">
    <property type="term" value="F:DNA-binding transcription factor activity"/>
    <property type="evidence" value="ECO:0007669"/>
    <property type="project" value="TreeGrafter"/>
</dbReference>
<dbReference type="InterPro" id="IPR001387">
    <property type="entry name" value="Cro/C1-type_HTH"/>
</dbReference>
<proteinExistence type="predicted"/>
<dbReference type="CDD" id="cd00093">
    <property type="entry name" value="HTH_XRE"/>
    <property type="match status" value="1"/>
</dbReference>
<evidence type="ECO:0000313" key="5">
    <source>
        <dbReference type="EMBL" id="RMI12976.1"/>
    </source>
</evidence>
<protein>
    <submittedName>
        <fullName evidence="5">XRE family transcriptional regulator</fullName>
    </submittedName>
</protein>
<dbReference type="OrthoDB" id="9810578at2"/>
<dbReference type="EMBL" id="RFFI01000025">
    <property type="protein sequence ID" value="RMI12976.1"/>
    <property type="molecule type" value="Genomic_DNA"/>
</dbReference>
<dbReference type="PROSITE" id="PS50943">
    <property type="entry name" value="HTH_CROC1"/>
    <property type="match status" value="1"/>
</dbReference>
<dbReference type="PANTHER" id="PTHR46797:SF23">
    <property type="entry name" value="HTH-TYPE TRANSCRIPTIONAL REGULATOR SUTR"/>
    <property type="match status" value="1"/>
</dbReference>
<organism evidence="5 6">
    <name type="scientific">Cellulomonas triticagri</name>
    <dbReference type="NCBI Taxonomy" id="2483352"/>
    <lineage>
        <taxon>Bacteria</taxon>
        <taxon>Bacillati</taxon>
        <taxon>Actinomycetota</taxon>
        <taxon>Actinomycetes</taxon>
        <taxon>Micrococcales</taxon>
        <taxon>Cellulomonadaceae</taxon>
        <taxon>Cellulomonas</taxon>
    </lineage>
</organism>
<dbReference type="GO" id="GO:0005829">
    <property type="term" value="C:cytosol"/>
    <property type="evidence" value="ECO:0007669"/>
    <property type="project" value="TreeGrafter"/>
</dbReference>
<dbReference type="Proteomes" id="UP000269289">
    <property type="component" value="Unassembled WGS sequence"/>
</dbReference>
<dbReference type="PANTHER" id="PTHR46797">
    <property type="entry name" value="HTH-TYPE TRANSCRIPTIONAL REGULATOR"/>
    <property type="match status" value="1"/>
</dbReference>
<feature type="domain" description="HTH cro/C1-type" evidence="4">
    <location>
        <begin position="13"/>
        <end position="67"/>
    </location>
</feature>
<accession>A0A3M2JL80</accession>
<evidence type="ECO:0000256" key="2">
    <source>
        <dbReference type="ARBA" id="ARBA00023125"/>
    </source>
</evidence>
<evidence type="ECO:0000256" key="3">
    <source>
        <dbReference type="ARBA" id="ARBA00023163"/>
    </source>
</evidence>
<dbReference type="Pfam" id="PF01381">
    <property type="entry name" value="HTH_3"/>
    <property type="match status" value="1"/>
</dbReference>
<dbReference type="SUPFAM" id="SSF47413">
    <property type="entry name" value="lambda repressor-like DNA-binding domains"/>
    <property type="match status" value="1"/>
</dbReference>
<evidence type="ECO:0000256" key="1">
    <source>
        <dbReference type="ARBA" id="ARBA00023015"/>
    </source>
</evidence>
<sequence length="72" mass="7941">MSGELQVTVGKNVRRMREDRGLTQEGLAELIGVHRTYVGSLEAGSRNLTLRTVEHLAGRLEVTALDLLVEQP</sequence>
<dbReference type="InterPro" id="IPR050807">
    <property type="entry name" value="TransReg_Diox_bact_type"/>
</dbReference>
<dbReference type="Gene3D" id="1.10.260.40">
    <property type="entry name" value="lambda repressor-like DNA-binding domains"/>
    <property type="match status" value="1"/>
</dbReference>
<dbReference type="AlphaFoldDB" id="A0A3M2JL80"/>
<name>A0A3M2JL80_9CELL</name>
<keyword evidence="6" id="KW-1185">Reference proteome</keyword>
<keyword evidence="3" id="KW-0804">Transcription</keyword>
<comment type="caution">
    <text evidence="5">The sequence shown here is derived from an EMBL/GenBank/DDBJ whole genome shotgun (WGS) entry which is preliminary data.</text>
</comment>
<keyword evidence="1" id="KW-0805">Transcription regulation</keyword>
<dbReference type="RefSeq" id="WP_122148634.1">
    <property type="nucleotide sequence ID" value="NZ_RFFI01000025.1"/>
</dbReference>
<keyword evidence="2" id="KW-0238">DNA-binding</keyword>
<dbReference type="GO" id="GO:0003677">
    <property type="term" value="F:DNA binding"/>
    <property type="evidence" value="ECO:0007669"/>
    <property type="project" value="UniProtKB-KW"/>
</dbReference>
<evidence type="ECO:0000259" key="4">
    <source>
        <dbReference type="PROSITE" id="PS50943"/>
    </source>
</evidence>
<dbReference type="SMART" id="SM00530">
    <property type="entry name" value="HTH_XRE"/>
    <property type="match status" value="1"/>
</dbReference>
<reference evidence="5 6" key="1">
    <citation type="submission" date="2018-10" db="EMBL/GenBank/DDBJ databases">
        <title>Isolation, diversity and antifungal activity of actinobacteria from wheat.</title>
        <authorList>
            <person name="Han C."/>
        </authorList>
    </citation>
    <scope>NUCLEOTIDE SEQUENCE [LARGE SCALE GENOMIC DNA]</scope>
    <source>
        <strain evidence="5 6">NEAU-YY56</strain>
    </source>
</reference>